<dbReference type="EMBL" id="JAADJG010000408">
    <property type="protein sequence ID" value="KAF4447257.1"/>
    <property type="molecule type" value="Genomic_DNA"/>
</dbReference>
<evidence type="ECO:0008006" key="4">
    <source>
        <dbReference type="Google" id="ProtNLM"/>
    </source>
</evidence>
<accession>A0A8H4P3Q7</accession>
<name>A0A8H4P3Q7_9HYPO</name>
<sequence>MRFFAVAALLLSSVALAAPAEEKPKDTCCCCDISKPAIACFKDVKPEDCICAAVMCPKDAPTVWPKSTPLPTAVTKREEKTPAAGPPCCCCDASKDAIVCTVRAEGEDNSCICADVMCPKDAPTLTVHSSPKKTGN</sequence>
<evidence type="ECO:0000313" key="3">
    <source>
        <dbReference type="Proteomes" id="UP000605986"/>
    </source>
</evidence>
<keyword evidence="3" id="KW-1185">Reference proteome</keyword>
<evidence type="ECO:0000256" key="1">
    <source>
        <dbReference type="SAM" id="SignalP"/>
    </source>
</evidence>
<evidence type="ECO:0000313" key="2">
    <source>
        <dbReference type="EMBL" id="KAF4447257.1"/>
    </source>
</evidence>
<organism evidence="2 3">
    <name type="scientific">Fusarium austroafricanum</name>
    <dbReference type="NCBI Taxonomy" id="2364996"/>
    <lineage>
        <taxon>Eukaryota</taxon>
        <taxon>Fungi</taxon>
        <taxon>Dikarya</taxon>
        <taxon>Ascomycota</taxon>
        <taxon>Pezizomycotina</taxon>
        <taxon>Sordariomycetes</taxon>
        <taxon>Hypocreomycetidae</taxon>
        <taxon>Hypocreales</taxon>
        <taxon>Nectriaceae</taxon>
        <taxon>Fusarium</taxon>
        <taxon>Fusarium concolor species complex</taxon>
    </lineage>
</organism>
<feature type="chain" id="PRO_5034720963" description="Extracellular membrane protein CFEM domain-containing protein" evidence="1">
    <location>
        <begin position="18"/>
        <end position="136"/>
    </location>
</feature>
<keyword evidence="1" id="KW-0732">Signal</keyword>
<dbReference type="OrthoDB" id="4950117at2759"/>
<protein>
    <recommendedName>
        <fullName evidence="4">Extracellular membrane protein CFEM domain-containing protein</fullName>
    </recommendedName>
</protein>
<reference evidence="2" key="1">
    <citation type="submission" date="2020-01" db="EMBL/GenBank/DDBJ databases">
        <title>Identification and distribution of gene clusters putatively required for synthesis of sphingolipid metabolism inhibitors in phylogenetically diverse species of the filamentous fungus Fusarium.</title>
        <authorList>
            <person name="Kim H.-S."/>
            <person name="Busman M."/>
            <person name="Brown D.W."/>
            <person name="Divon H."/>
            <person name="Uhlig S."/>
            <person name="Proctor R.H."/>
        </authorList>
    </citation>
    <scope>NUCLEOTIDE SEQUENCE</scope>
    <source>
        <strain evidence="2">NRRL 53441</strain>
    </source>
</reference>
<comment type="caution">
    <text evidence="2">The sequence shown here is derived from an EMBL/GenBank/DDBJ whole genome shotgun (WGS) entry which is preliminary data.</text>
</comment>
<feature type="signal peptide" evidence="1">
    <location>
        <begin position="1"/>
        <end position="17"/>
    </location>
</feature>
<gene>
    <name evidence="2" type="ORF">F53441_9182</name>
</gene>
<dbReference type="AlphaFoldDB" id="A0A8H4P3Q7"/>
<dbReference type="Proteomes" id="UP000605986">
    <property type="component" value="Unassembled WGS sequence"/>
</dbReference>
<proteinExistence type="predicted"/>